<dbReference type="PANTHER" id="PTHR11699">
    <property type="entry name" value="ALDEHYDE DEHYDROGENASE-RELATED"/>
    <property type="match status" value="1"/>
</dbReference>
<gene>
    <name evidence="6" type="ORF">PVT71_09355</name>
</gene>
<accession>A0AAU8ALL7</accession>
<comment type="similarity">
    <text evidence="1 4">Belongs to the aldehyde dehydrogenase family.</text>
</comment>
<evidence type="ECO:0000256" key="4">
    <source>
        <dbReference type="RuleBase" id="RU003345"/>
    </source>
</evidence>
<keyword evidence="2 4" id="KW-0560">Oxidoreductase</keyword>
<dbReference type="SUPFAM" id="SSF53720">
    <property type="entry name" value="ALDH-like"/>
    <property type="match status" value="1"/>
</dbReference>
<dbReference type="InterPro" id="IPR016162">
    <property type="entry name" value="Ald_DH_N"/>
</dbReference>
<dbReference type="RefSeq" id="WP_353473861.1">
    <property type="nucleotide sequence ID" value="NZ_CP123384.1"/>
</dbReference>
<feature type="domain" description="Aldehyde dehydrogenase" evidence="5">
    <location>
        <begin position="4"/>
        <end position="452"/>
    </location>
</feature>
<reference evidence="6" key="1">
    <citation type="submission" date="2023-02" db="EMBL/GenBank/DDBJ databases">
        <title>Description and genomic characterization of Salipiger bruguierae sp. nov., isolated from the sediment of mangrove plant Bruguiera sexangula.</title>
        <authorList>
            <person name="Long M."/>
        </authorList>
    </citation>
    <scope>NUCLEOTIDE SEQUENCE</scope>
    <source>
        <strain evidence="6">H15</strain>
    </source>
</reference>
<dbReference type="EMBL" id="CP123384">
    <property type="protein sequence ID" value="XCC95028.1"/>
    <property type="molecule type" value="Genomic_DNA"/>
</dbReference>
<proteinExistence type="inferred from homology"/>
<evidence type="ECO:0000259" key="5">
    <source>
        <dbReference type="Pfam" id="PF00171"/>
    </source>
</evidence>
<dbReference type="AlphaFoldDB" id="A0AAU8ALL7"/>
<dbReference type="InterPro" id="IPR016161">
    <property type="entry name" value="Ald_DH/histidinol_DH"/>
</dbReference>
<name>A0AAU8ALL7_9RHOB</name>
<dbReference type="CDD" id="cd07102">
    <property type="entry name" value="ALDH_EDX86601"/>
    <property type="match status" value="1"/>
</dbReference>
<evidence type="ECO:0000256" key="3">
    <source>
        <dbReference type="PROSITE-ProRule" id="PRU10007"/>
    </source>
</evidence>
<dbReference type="InterPro" id="IPR015590">
    <property type="entry name" value="Aldehyde_DH_dom"/>
</dbReference>
<evidence type="ECO:0000256" key="1">
    <source>
        <dbReference type="ARBA" id="ARBA00009986"/>
    </source>
</evidence>
<sequence length="460" mass="49244">MMTTLTCITPIDGSAFASRETLPLDLAREAVASARAAQAAWAARPLAERIELVMKGVAEIGAQNDQIVPELAQMMGRPVRYGGEFRGFNERASYMSEIAAGALADIEVGEDATFKRYIRRVPHGVVFVVSPWNYPYMTAINTVAPALIAGNTVVLKGATQTLLVGERLADAFHKAGVPEAVFQNLYLDHDTTSALIAEGAFNFVNFTGSVGGGKAIERAAAGTFTGLGLELGGKDPGYVMEDADLDAAVDTLIDGAMFNSGQCCCGIERIYVHESLYDAFVEKAVALVKTYKLGNPLDAATTLGPMANVRFADEVRAQIAEALEMGATAHIDTFPEDDGAAYLTPQILTGVTHEMRVMRDESFGPVVGIMKVKDDAEAIALMNDSPFGLTASLWTQDVARAQEVGDQIETGTVFLNRADYLDPGLCWTGCKQTGRGGGLSVIGYHNLTRPKSYHLKKVTK</sequence>
<dbReference type="GO" id="GO:0016620">
    <property type="term" value="F:oxidoreductase activity, acting on the aldehyde or oxo group of donors, NAD or NADP as acceptor"/>
    <property type="evidence" value="ECO:0007669"/>
    <property type="project" value="InterPro"/>
</dbReference>
<dbReference type="InterPro" id="IPR029510">
    <property type="entry name" value="Ald_DH_CS_GLU"/>
</dbReference>
<evidence type="ECO:0000313" key="6">
    <source>
        <dbReference type="EMBL" id="XCC95028.1"/>
    </source>
</evidence>
<dbReference type="Pfam" id="PF00171">
    <property type="entry name" value="Aldedh"/>
    <property type="match status" value="1"/>
</dbReference>
<organism evidence="6">
    <name type="scientific">Alloyangia sp. H15</name>
    <dbReference type="NCBI Taxonomy" id="3029062"/>
    <lineage>
        <taxon>Bacteria</taxon>
        <taxon>Pseudomonadati</taxon>
        <taxon>Pseudomonadota</taxon>
        <taxon>Alphaproteobacteria</taxon>
        <taxon>Rhodobacterales</taxon>
        <taxon>Roseobacteraceae</taxon>
        <taxon>Alloyangia</taxon>
    </lineage>
</organism>
<dbReference type="Gene3D" id="3.40.605.10">
    <property type="entry name" value="Aldehyde Dehydrogenase, Chain A, domain 1"/>
    <property type="match status" value="1"/>
</dbReference>
<evidence type="ECO:0000256" key="2">
    <source>
        <dbReference type="ARBA" id="ARBA00023002"/>
    </source>
</evidence>
<protein>
    <submittedName>
        <fullName evidence="6">Aldehyde dehydrogenase family protein</fullName>
    </submittedName>
</protein>
<dbReference type="InterPro" id="IPR016163">
    <property type="entry name" value="Ald_DH_C"/>
</dbReference>
<dbReference type="Gene3D" id="3.40.309.10">
    <property type="entry name" value="Aldehyde Dehydrogenase, Chain A, domain 2"/>
    <property type="match status" value="1"/>
</dbReference>
<dbReference type="FunFam" id="3.40.309.10:FF:000009">
    <property type="entry name" value="Aldehyde dehydrogenase A"/>
    <property type="match status" value="1"/>
</dbReference>
<feature type="active site" evidence="3">
    <location>
        <position position="230"/>
    </location>
</feature>
<dbReference type="PROSITE" id="PS00687">
    <property type="entry name" value="ALDEHYDE_DEHYDR_GLU"/>
    <property type="match status" value="1"/>
</dbReference>